<feature type="transmembrane region" description="Helical" evidence="3">
    <location>
        <begin position="22"/>
        <end position="40"/>
    </location>
</feature>
<dbReference type="Gene3D" id="2.60.40.420">
    <property type="entry name" value="Cupredoxins - blue copper proteins"/>
    <property type="match status" value="3"/>
</dbReference>
<keyword evidence="3" id="KW-0472">Membrane</keyword>
<keyword evidence="3" id="KW-0812">Transmembrane</keyword>
<name>A0ABP4N903_9ACTN</name>
<dbReference type="CDD" id="cd04202">
    <property type="entry name" value="CuRO_D2_2dMcoN_like"/>
    <property type="match status" value="1"/>
</dbReference>
<keyword evidence="2" id="KW-0560">Oxidoreductase</keyword>
<feature type="domain" description="Plastocyanin-like" evidence="5">
    <location>
        <begin position="98"/>
        <end position="209"/>
    </location>
</feature>
<evidence type="ECO:0000256" key="3">
    <source>
        <dbReference type="SAM" id="Phobius"/>
    </source>
</evidence>
<sequence length="494" mass="52825">MPEATDPGPGGSRATAGSRRRLLLALAATLAILAPIGFFWQQSLVPGDLSPMDMGYADFGGGPVAGEHAGHQRDLASFSVPADRKADVLFELIARKEPITIEGRGPVDGYTLNHTSPGPRITARQGQLIQVTLHNESVPDGVTLHWHGVDVPPSEDGVAGVTQDSVLPGQSHVYKFVAVDAGTYWYHSHQVSHEQVAKGLFGALVVSPAAGDVVAAVHTYDKVRTVNGQYGERRVDAAPGSEVRVRLINTDNGPMAAWVDGTPYRVAAVDGTDVNQPPVVENKSVLVTAGGRIDLKLTVPRGSAVRIGLGGGPTTLVIGAGDAPQGPEPRERVDLLSYGVPKALGLDPAKATRHFEYRIGRRPGFFDGRPGLWWTINGHQLPKVPMFMVADGDVVRMTVRNESGQVHPMHLHGHHVVVLSRDGVAATGSPWWVDSLNVEDHETYEIAFVADNPGIWMDHCHNLQHAAQGLVTHLMYVGVGTTFHSGGAHHNKPE</sequence>
<evidence type="ECO:0000259" key="4">
    <source>
        <dbReference type="Pfam" id="PF07731"/>
    </source>
</evidence>
<gene>
    <name evidence="6" type="ORF">GCM10009741_71290</name>
</gene>
<dbReference type="InterPro" id="IPR011707">
    <property type="entry name" value="Cu-oxidase-like_N"/>
</dbReference>
<organism evidence="6 7">
    <name type="scientific">Kribbella lupini</name>
    <dbReference type="NCBI Taxonomy" id="291602"/>
    <lineage>
        <taxon>Bacteria</taxon>
        <taxon>Bacillati</taxon>
        <taxon>Actinomycetota</taxon>
        <taxon>Actinomycetes</taxon>
        <taxon>Propionibacteriales</taxon>
        <taxon>Kribbellaceae</taxon>
        <taxon>Kribbella</taxon>
    </lineage>
</organism>
<keyword evidence="7" id="KW-1185">Reference proteome</keyword>
<dbReference type="Proteomes" id="UP001500363">
    <property type="component" value="Unassembled WGS sequence"/>
</dbReference>
<dbReference type="InterPro" id="IPR002355">
    <property type="entry name" value="Cu_oxidase_Cu_BS"/>
</dbReference>
<keyword evidence="3" id="KW-1133">Transmembrane helix</keyword>
<keyword evidence="1" id="KW-0479">Metal-binding</keyword>
<dbReference type="InterPro" id="IPR011706">
    <property type="entry name" value="Cu-oxidase_C"/>
</dbReference>
<evidence type="ECO:0000256" key="1">
    <source>
        <dbReference type="ARBA" id="ARBA00022723"/>
    </source>
</evidence>
<evidence type="ECO:0000259" key="5">
    <source>
        <dbReference type="Pfam" id="PF07732"/>
    </source>
</evidence>
<dbReference type="InterPro" id="IPR045087">
    <property type="entry name" value="Cu-oxidase_fam"/>
</dbReference>
<accession>A0ABP4N903</accession>
<evidence type="ECO:0000313" key="7">
    <source>
        <dbReference type="Proteomes" id="UP001500363"/>
    </source>
</evidence>
<dbReference type="EMBL" id="BAAANC010000004">
    <property type="protein sequence ID" value="GAA1556433.1"/>
    <property type="molecule type" value="Genomic_DNA"/>
</dbReference>
<dbReference type="RefSeq" id="WP_344182235.1">
    <property type="nucleotide sequence ID" value="NZ_BAAANC010000004.1"/>
</dbReference>
<evidence type="ECO:0000313" key="6">
    <source>
        <dbReference type="EMBL" id="GAA1556433.1"/>
    </source>
</evidence>
<dbReference type="PANTHER" id="PTHR11709">
    <property type="entry name" value="MULTI-COPPER OXIDASE"/>
    <property type="match status" value="1"/>
</dbReference>
<dbReference type="PROSITE" id="PS00080">
    <property type="entry name" value="MULTICOPPER_OXIDASE2"/>
    <property type="match status" value="1"/>
</dbReference>
<evidence type="ECO:0008006" key="8">
    <source>
        <dbReference type="Google" id="ProtNLM"/>
    </source>
</evidence>
<protein>
    <recommendedName>
        <fullName evidence="8">FtsP/CotA-like multicopper oxidase with cupredoxin domain</fullName>
    </recommendedName>
</protein>
<proteinExistence type="predicted"/>
<evidence type="ECO:0000256" key="2">
    <source>
        <dbReference type="ARBA" id="ARBA00023002"/>
    </source>
</evidence>
<dbReference type="InterPro" id="IPR008972">
    <property type="entry name" value="Cupredoxin"/>
</dbReference>
<dbReference type="Pfam" id="PF07732">
    <property type="entry name" value="Cu-oxidase_3"/>
    <property type="match status" value="1"/>
</dbReference>
<dbReference type="SUPFAM" id="SSF49503">
    <property type="entry name" value="Cupredoxins"/>
    <property type="match status" value="3"/>
</dbReference>
<reference evidence="7" key="1">
    <citation type="journal article" date="2019" name="Int. J. Syst. Evol. Microbiol.">
        <title>The Global Catalogue of Microorganisms (GCM) 10K type strain sequencing project: providing services to taxonomists for standard genome sequencing and annotation.</title>
        <authorList>
            <consortium name="The Broad Institute Genomics Platform"/>
            <consortium name="The Broad Institute Genome Sequencing Center for Infectious Disease"/>
            <person name="Wu L."/>
            <person name="Ma J."/>
        </authorList>
    </citation>
    <scope>NUCLEOTIDE SEQUENCE [LARGE SCALE GENOMIC DNA]</scope>
    <source>
        <strain evidence="7">JCM 14303</strain>
    </source>
</reference>
<feature type="domain" description="Plastocyanin-like" evidence="4">
    <location>
        <begin position="375"/>
        <end position="474"/>
    </location>
</feature>
<dbReference type="Pfam" id="PF07731">
    <property type="entry name" value="Cu-oxidase_2"/>
    <property type="match status" value="1"/>
</dbReference>
<comment type="caution">
    <text evidence="6">The sequence shown here is derived from an EMBL/GenBank/DDBJ whole genome shotgun (WGS) entry which is preliminary data.</text>
</comment>